<feature type="repeat" description="Solcar" evidence="20">
    <location>
        <begin position="94"/>
        <end position="170"/>
    </location>
</feature>
<comment type="subcellular location">
    <subcellularLocation>
        <location evidence="1">Mitochondrion inner membrane</location>
        <topology evidence="1">Multi-pass membrane protein</topology>
    </subcellularLocation>
</comment>
<comment type="catalytic activity">
    <reaction evidence="14">
        <text>heptanedioate(in) + 2-oxoglutarate(out) = heptanedioate(out) + 2-oxoglutarate(in)</text>
        <dbReference type="Rhea" id="RHEA:71759"/>
        <dbReference type="ChEBI" id="CHEBI:16810"/>
        <dbReference type="ChEBI" id="CHEBI:36165"/>
    </reaction>
</comment>
<dbReference type="PRINTS" id="PR00926">
    <property type="entry name" value="MITOCARRIER"/>
</dbReference>
<dbReference type="InterPro" id="IPR018108">
    <property type="entry name" value="MCP_transmembrane"/>
</dbReference>
<reference evidence="23" key="1">
    <citation type="submission" date="2022-11" db="UniProtKB">
        <authorList>
            <consortium name="WormBaseParasite"/>
        </authorList>
    </citation>
    <scope>IDENTIFICATION</scope>
</reference>
<comment type="similarity">
    <text evidence="2 21">Belongs to the mitochondrial carrier (TC 2.A.29) family.</text>
</comment>
<evidence type="ECO:0000256" key="5">
    <source>
        <dbReference type="ARBA" id="ARBA00022737"/>
    </source>
</evidence>
<keyword evidence="3 21" id="KW-0813">Transport</keyword>
<evidence type="ECO:0000256" key="20">
    <source>
        <dbReference type="PROSITE-ProRule" id="PRU00282"/>
    </source>
</evidence>
<keyword evidence="4 20" id="KW-0812">Transmembrane</keyword>
<keyword evidence="8" id="KW-0496">Mitochondrion</keyword>
<evidence type="ECO:0000256" key="7">
    <source>
        <dbReference type="ARBA" id="ARBA00022989"/>
    </source>
</evidence>
<comment type="catalytic activity">
    <reaction evidence="18">
        <text>glutarate(in) + 2-oxoglutarate(out) = glutarate(out) + 2-oxoglutarate(in)</text>
        <dbReference type="Rhea" id="RHEA:71751"/>
        <dbReference type="ChEBI" id="CHEBI:16810"/>
        <dbReference type="ChEBI" id="CHEBI:30921"/>
    </reaction>
</comment>
<evidence type="ECO:0000256" key="14">
    <source>
        <dbReference type="ARBA" id="ARBA00047537"/>
    </source>
</evidence>
<evidence type="ECO:0000313" key="22">
    <source>
        <dbReference type="Proteomes" id="UP000887561"/>
    </source>
</evidence>
<dbReference type="Gene3D" id="1.50.40.10">
    <property type="entry name" value="Mitochondrial carrier domain"/>
    <property type="match status" value="1"/>
</dbReference>
<organism evidence="22 23">
    <name type="scientific">Meloidogyne javanica</name>
    <name type="common">Root-knot nematode worm</name>
    <dbReference type="NCBI Taxonomy" id="6303"/>
    <lineage>
        <taxon>Eukaryota</taxon>
        <taxon>Metazoa</taxon>
        <taxon>Ecdysozoa</taxon>
        <taxon>Nematoda</taxon>
        <taxon>Chromadorea</taxon>
        <taxon>Rhabditida</taxon>
        <taxon>Tylenchina</taxon>
        <taxon>Tylenchomorpha</taxon>
        <taxon>Tylenchoidea</taxon>
        <taxon>Meloidogynidae</taxon>
        <taxon>Meloidogyninae</taxon>
        <taxon>Meloidogyne</taxon>
        <taxon>Meloidogyne incognita group</taxon>
    </lineage>
</organism>
<keyword evidence="6" id="KW-0999">Mitochondrion inner membrane</keyword>
<dbReference type="PANTHER" id="PTHR46356:SF1">
    <property type="entry name" value="MITOCHONDRIAL 2-OXODICARBOXYLATE CARRIER"/>
    <property type="match status" value="1"/>
</dbReference>
<evidence type="ECO:0000256" key="4">
    <source>
        <dbReference type="ARBA" id="ARBA00022692"/>
    </source>
</evidence>
<dbReference type="InterPro" id="IPR023395">
    <property type="entry name" value="MCP_dom_sf"/>
</dbReference>
<dbReference type="PANTHER" id="PTHR46356">
    <property type="entry name" value="MITOCHONDRIAL 2-OXODICARBOXYLATE CARRIER"/>
    <property type="match status" value="1"/>
</dbReference>
<evidence type="ECO:0000256" key="21">
    <source>
        <dbReference type="RuleBase" id="RU000488"/>
    </source>
</evidence>
<dbReference type="InterPro" id="IPR002067">
    <property type="entry name" value="MCP"/>
</dbReference>
<keyword evidence="9 20" id="KW-0472">Membrane</keyword>
<evidence type="ECO:0000256" key="9">
    <source>
        <dbReference type="ARBA" id="ARBA00023136"/>
    </source>
</evidence>
<evidence type="ECO:0000256" key="18">
    <source>
        <dbReference type="ARBA" id="ARBA00048920"/>
    </source>
</evidence>
<keyword evidence="22" id="KW-1185">Reference proteome</keyword>
<dbReference type="PROSITE" id="PS50920">
    <property type="entry name" value="SOLCAR"/>
    <property type="match status" value="2"/>
</dbReference>
<evidence type="ECO:0000256" key="10">
    <source>
        <dbReference type="ARBA" id="ARBA00036018"/>
    </source>
</evidence>
<accession>A0A915MUS4</accession>
<dbReference type="Pfam" id="PF00153">
    <property type="entry name" value="Mito_carr"/>
    <property type="match status" value="2"/>
</dbReference>
<dbReference type="AlphaFoldDB" id="A0A915MUS4"/>
<evidence type="ECO:0000256" key="16">
    <source>
        <dbReference type="ARBA" id="ARBA00048303"/>
    </source>
</evidence>
<dbReference type="GO" id="GO:0005743">
    <property type="term" value="C:mitochondrial inner membrane"/>
    <property type="evidence" value="ECO:0007669"/>
    <property type="project" value="UniProtKB-SubCell"/>
</dbReference>
<comment type="catalytic activity">
    <reaction evidence="16">
        <text>L-2-aminoadipate(in) + 2-oxoglutarate(out) = L-2-aminoadipate(out) + 2-oxoglutarate(in)</text>
        <dbReference type="Rhea" id="RHEA:71747"/>
        <dbReference type="ChEBI" id="CHEBI:16810"/>
        <dbReference type="ChEBI" id="CHEBI:58672"/>
    </reaction>
</comment>
<evidence type="ECO:0000256" key="15">
    <source>
        <dbReference type="ARBA" id="ARBA00048003"/>
    </source>
</evidence>
<comment type="function">
    <text evidence="13">Transports dicarboxylates across the inner membranes of mitochondria by a counter-exchange mechanism. Can transport 2-oxoadipate (2-oxohexanedioate), 2-oxoglutarate, adipate (hexanedioate), glutarate, and to a lesser extent, pimelate (heptanedioate), 2-oxopimelate (2-oxoheptanedioate), 2-aminoadipate (2-aminohexanedioate), oxaloacetate, and citrate. Plays a central role in catabolism of lysine, hydroxylysine, and tryptophan, by transporting common metabolite intermediates (such as 2-oxoadipate) into the mitochondria, where it is converted into acetyl-CoA and can enter the citric acid (TCA) cycle.</text>
</comment>
<keyword evidence="7" id="KW-1133">Transmembrane helix</keyword>
<proteinExistence type="inferred from homology"/>
<evidence type="ECO:0000256" key="13">
    <source>
        <dbReference type="ARBA" id="ARBA00046087"/>
    </source>
</evidence>
<feature type="repeat" description="Solcar" evidence="20">
    <location>
        <begin position="5"/>
        <end position="89"/>
    </location>
</feature>
<evidence type="ECO:0000256" key="3">
    <source>
        <dbReference type="ARBA" id="ARBA00022448"/>
    </source>
</evidence>
<comment type="catalytic activity">
    <reaction evidence="19">
        <text>hexanedioate(in) + 2-oxoglutarate(out) = hexanedioate(out) + 2-oxoglutarate(in)</text>
        <dbReference type="Rhea" id="RHEA:71743"/>
        <dbReference type="ChEBI" id="CHEBI:16810"/>
        <dbReference type="ChEBI" id="CHEBI:17128"/>
    </reaction>
</comment>
<evidence type="ECO:0000256" key="19">
    <source>
        <dbReference type="ARBA" id="ARBA00048998"/>
    </source>
</evidence>
<evidence type="ECO:0000256" key="6">
    <source>
        <dbReference type="ARBA" id="ARBA00022792"/>
    </source>
</evidence>
<dbReference type="Proteomes" id="UP000887561">
    <property type="component" value="Unplaced"/>
</dbReference>
<comment type="catalytic activity">
    <reaction evidence="15">
        <text>citrate(in) + 2-oxoglutarate(out) = citrate(out) + 2-oxoglutarate(in)</text>
        <dbReference type="Rhea" id="RHEA:71763"/>
        <dbReference type="ChEBI" id="CHEBI:16810"/>
        <dbReference type="ChEBI" id="CHEBI:16947"/>
    </reaction>
</comment>
<protein>
    <recommendedName>
        <fullName evidence="11">Mitochondrial 2-oxodicarboxylate carrier</fullName>
    </recommendedName>
    <alternativeName>
        <fullName evidence="12">Solute carrier family 25 member 21</fullName>
    </alternativeName>
</protein>
<evidence type="ECO:0000256" key="17">
    <source>
        <dbReference type="ARBA" id="ARBA00048581"/>
    </source>
</evidence>
<sequence>MEKVKEGGRQLIAGGTAGMIEVSLMHPLDLVKTRLQIGGRHYKGLLDCFGQIIKKEGPLGFYKGILPPILAETPKRAIKFATFDQYKSLLEPLQEFQRNSLAGLMSGITEAFVICPFEAVKVRLQSEMNVSLTQQKSAATMAGEIIKTNGLGTNGLYLGLGATLWRHGVS</sequence>
<evidence type="ECO:0000256" key="12">
    <source>
        <dbReference type="ARBA" id="ARBA00041874"/>
    </source>
</evidence>
<comment type="catalytic activity">
    <reaction evidence="17">
        <text>2-oxoheptanedioate(in) + 2-oxoglutarate(out) = 2-oxoheptanedioate(out) + 2-oxoglutarate(in)</text>
        <dbReference type="Rhea" id="RHEA:71755"/>
        <dbReference type="ChEBI" id="CHEBI:16810"/>
        <dbReference type="ChEBI" id="CHEBI:72701"/>
    </reaction>
</comment>
<dbReference type="WBParaSite" id="scaffold4926_cov286.g8826">
    <property type="protein sequence ID" value="scaffold4926_cov286.g8826"/>
    <property type="gene ID" value="scaffold4926_cov286.g8826"/>
</dbReference>
<dbReference type="InterPro" id="IPR051752">
    <property type="entry name" value="Mito_2-oxodicarb_carrier"/>
</dbReference>
<dbReference type="SUPFAM" id="SSF103506">
    <property type="entry name" value="Mitochondrial carrier"/>
    <property type="match status" value="1"/>
</dbReference>
<dbReference type="GO" id="GO:0055085">
    <property type="term" value="P:transmembrane transport"/>
    <property type="evidence" value="ECO:0007669"/>
    <property type="project" value="InterPro"/>
</dbReference>
<evidence type="ECO:0000256" key="1">
    <source>
        <dbReference type="ARBA" id="ARBA00004448"/>
    </source>
</evidence>
<name>A0A915MUS4_MELJA</name>
<evidence type="ECO:0000256" key="11">
    <source>
        <dbReference type="ARBA" id="ARBA00039747"/>
    </source>
</evidence>
<comment type="catalytic activity">
    <reaction evidence="10">
        <text>2-oxoadipate(in) + 2-oxoglutarate(out) = 2-oxoadipate(out) + 2-oxoglutarate(in)</text>
        <dbReference type="Rhea" id="RHEA:71739"/>
        <dbReference type="ChEBI" id="CHEBI:16810"/>
        <dbReference type="ChEBI" id="CHEBI:57499"/>
    </reaction>
</comment>
<evidence type="ECO:0000256" key="2">
    <source>
        <dbReference type="ARBA" id="ARBA00006375"/>
    </source>
</evidence>
<evidence type="ECO:0000256" key="8">
    <source>
        <dbReference type="ARBA" id="ARBA00023128"/>
    </source>
</evidence>
<evidence type="ECO:0000313" key="23">
    <source>
        <dbReference type="WBParaSite" id="scaffold4926_cov286.g8826"/>
    </source>
</evidence>
<keyword evidence="5" id="KW-0677">Repeat</keyword>